<evidence type="ECO:0000256" key="3">
    <source>
        <dbReference type="ARBA" id="ARBA00022676"/>
    </source>
</evidence>
<proteinExistence type="inferred from homology"/>
<evidence type="ECO:0000256" key="8">
    <source>
        <dbReference type="ARBA" id="ARBA00023034"/>
    </source>
</evidence>
<keyword evidence="4" id="KW-0808">Transferase</keyword>
<evidence type="ECO:0000256" key="5">
    <source>
        <dbReference type="ARBA" id="ARBA00022692"/>
    </source>
</evidence>
<keyword evidence="9" id="KW-0472">Membrane</keyword>
<evidence type="ECO:0000256" key="4">
    <source>
        <dbReference type="ARBA" id="ARBA00022679"/>
    </source>
</evidence>
<dbReference type="AlphaFoldDB" id="A0A1R1XIP3"/>
<dbReference type="Pfam" id="PF01762">
    <property type="entry name" value="Galactosyl_T"/>
    <property type="match status" value="1"/>
</dbReference>
<evidence type="ECO:0000256" key="7">
    <source>
        <dbReference type="ARBA" id="ARBA00022989"/>
    </source>
</evidence>
<dbReference type="InterPro" id="IPR002659">
    <property type="entry name" value="Glyco_trans_31"/>
</dbReference>
<evidence type="ECO:0000256" key="9">
    <source>
        <dbReference type="ARBA" id="ARBA00023136"/>
    </source>
</evidence>
<evidence type="ECO:0000313" key="10">
    <source>
        <dbReference type="EMBL" id="OMJ14480.1"/>
    </source>
</evidence>
<comment type="subcellular location">
    <subcellularLocation>
        <location evidence="1">Golgi apparatus membrane</location>
        <topology evidence="1">Single-pass type II membrane protein</topology>
    </subcellularLocation>
</comment>
<accession>A0A1R1XIP3</accession>
<evidence type="ECO:0000256" key="2">
    <source>
        <dbReference type="ARBA" id="ARBA00008661"/>
    </source>
</evidence>
<comment type="caution">
    <text evidence="10">The sequence shown here is derived from an EMBL/GenBank/DDBJ whole genome shotgun (WGS) entry which is preliminary data.</text>
</comment>
<evidence type="ECO:0000256" key="1">
    <source>
        <dbReference type="ARBA" id="ARBA00004323"/>
    </source>
</evidence>
<dbReference type="GO" id="GO:0016758">
    <property type="term" value="F:hexosyltransferase activity"/>
    <property type="evidence" value="ECO:0007669"/>
    <property type="project" value="InterPro"/>
</dbReference>
<comment type="similarity">
    <text evidence="2">Belongs to the glycosyltransferase 31 family.</text>
</comment>
<keyword evidence="8" id="KW-0333">Golgi apparatus</keyword>
<keyword evidence="6" id="KW-0735">Signal-anchor</keyword>
<dbReference type="Proteomes" id="UP000187429">
    <property type="component" value="Unassembled WGS sequence"/>
</dbReference>
<keyword evidence="3" id="KW-0328">Glycosyltransferase</keyword>
<dbReference type="EMBL" id="LSSM01004632">
    <property type="protein sequence ID" value="OMJ14480.1"/>
    <property type="molecule type" value="Genomic_DNA"/>
</dbReference>
<protein>
    <recommendedName>
        <fullName evidence="12">Hexosyltransferase</fullName>
    </recommendedName>
</protein>
<dbReference type="GO" id="GO:0000139">
    <property type="term" value="C:Golgi membrane"/>
    <property type="evidence" value="ECO:0007669"/>
    <property type="project" value="UniProtKB-SubCell"/>
</dbReference>
<sequence length="219" mass="25813">MPEPINLNCNKVLSSFRISHLIIVPISKVESISFIKNVYSDLNIVTLCDSDDKRSGCDHHLPKNYTYDNLNEKMFDIFKYTCRNFPGYKVYAKMDFDAYFNKSYATSILKFMIDNSDKKIYYGNPFKKSENIIFMGGHFYAFTVPLLRNYCKCNVKKPDMFYEDEWFGHTLNKCTKLLNNGKSNLINYMYMEEDKILHKEARFKGVKLDMGHSVYENQK</sequence>
<gene>
    <name evidence="10" type="ORF">AYI69_g8592</name>
</gene>
<evidence type="ECO:0008006" key="12">
    <source>
        <dbReference type="Google" id="ProtNLM"/>
    </source>
</evidence>
<keyword evidence="11" id="KW-1185">Reference proteome</keyword>
<name>A0A1R1XIP3_9FUNG</name>
<organism evidence="10 11">
    <name type="scientific">Smittium culicis</name>
    <dbReference type="NCBI Taxonomy" id="133412"/>
    <lineage>
        <taxon>Eukaryota</taxon>
        <taxon>Fungi</taxon>
        <taxon>Fungi incertae sedis</taxon>
        <taxon>Zoopagomycota</taxon>
        <taxon>Kickxellomycotina</taxon>
        <taxon>Harpellomycetes</taxon>
        <taxon>Harpellales</taxon>
        <taxon>Legeriomycetaceae</taxon>
        <taxon>Smittium</taxon>
    </lineage>
</organism>
<keyword evidence="7" id="KW-1133">Transmembrane helix</keyword>
<keyword evidence="5" id="KW-0812">Transmembrane</keyword>
<evidence type="ECO:0000313" key="11">
    <source>
        <dbReference type="Proteomes" id="UP000187429"/>
    </source>
</evidence>
<reference evidence="11" key="1">
    <citation type="submission" date="2017-01" db="EMBL/GenBank/DDBJ databases">
        <authorList>
            <person name="Wang Y."/>
            <person name="White M."/>
            <person name="Kvist S."/>
            <person name="Moncalvo J.-M."/>
        </authorList>
    </citation>
    <scope>NUCLEOTIDE SEQUENCE [LARGE SCALE GENOMIC DNA]</scope>
    <source>
        <strain evidence="11">ID-206-W2</strain>
    </source>
</reference>
<dbReference type="OrthoDB" id="5529274at2759"/>
<evidence type="ECO:0000256" key="6">
    <source>
        <dbReference type="ARBA" id="ARBA00022968"/>
    </source>
</evidence>